<dbReference type="SMART" id="SM00449">
    <property type="entry name" value="SPRY"/>
    <property type="match status" value="1"/>
</dbReference>
<dbReference type="InterPro" id="IPR043136">
    <property type="entry name" value="B30.2/SPRY_sf"/>
</dbReference>
<comment type="subcellular location">
    <subcellularLocation>
        <location evidence="1">Nucleus</location>
    </subcellularLocation>
</comment>
<feature type="region of interest" description="Disordered" evidence="5">
    <location>
        <begin position="48"/>
        <end position="88"/>
    </location>
</feature>
<dbReference type="Gene3D" id="1.10.720.30">
    <property type="entry name" value="SAP domain"/>
    <property type="match status" value="1"/>
</dbReference>
<dbReference type="AlphaFoldDB" id="A0A5J5D445"/>
<dbReference type="PANTHER" id="PTHR12381:SF66">
    <property type="entry name" value="HETEROGENEOUS NUCLEAR RIBONUCLEOPROTEIN U-LIKE PROTEIN 2"/>
    <property type="match status" value="1"/>
</dbReference>
<feature type="transmembrane region" description="Helical" evidence="6">
    <location>
        <begin position="918"/>
        <end position="937"/>
    </location>
</feature>
<accession>A0A5J5D445</accession>
<feature type="region of interest" description="Disordered" evidence="5">
    <location>
        <begin position="578"/>
        <end position="610"/>
    </location>
</feature>
<dbReference type="Gene3D" id="1.10.287.110">
    <property type="entry name" value="DnaJ domain"/>
    <property type="match status" value="1"/>
</dbReference>
<organism evidence="10 11">
    <name type="scientific">Etheostoma spectabile</name>
    <name type="common">orangethroat darter</name>
    <dbReference type="NCBI Taxonomy" id="54343"/>
    <lineage>
        <taxon>Eukaryota</taxon>
        <taxon>Metazoa</taxon>
        <taxon>Chordata</taxon>
        <taxon>Craniata</taxon>
        <taxon>Vertebrata</taxon>
        <taxon>Euteleostomi</taxon>
        <taxon>Actinopterygii</taxon>
        <taxon>Neopterygii</taxon>
        <taxon>Teleostei</taxon>
        <taxon>Neoteleostei</taxon>
        <taxon>Acanthomorphata</taxon>
        <taxon>Eupercaria</taxon>
        <taxon>Perciformes</taxon>
        <taxon>Percoidei</taxon>
        <taxon>Percidae</taxon>
        <taxon>Etheostomatinae</taxon>
        <taxon>Etheostoma</taxon>
    </lineage>
</organism>
<evidence type="ECO:0000259" key="8">
    <source>
        <dbReference type="PROSITE" id="PS50188"/>
    </source>
</evidence>
<feature type="domain" description="SAP" evidence="9">
    <location>
        <begin position="6"/>
        <end position="40"/>
    </location>
</feature>
<dbReference type="GO" id="GO:0005634">
    <property type="term" value="C:nucleus"/>
    <property type="evidence" value="ECO:0007669"/>
    <property type="project" value="UniProtKB-SubCell"/>
</dbReference>
<keyword evidence="11" id="KW-1185">Reference proteome</keyword>
<dbReference type="Pfam" id="PF13671">
    <property type="entry name" value="AAA_33"/>
    <property type="match status" value="1"/>
</dbReference>
<evidence type="ECO:0000256" key="2">
    <source>
        <dbReference type="ARBA" id="ARBA00022481"/>
    </source>
</evidence>
<dbReference type="InterPro" id="IPR003877">
    <property type="entry name" value="SPRY_dom"/>
</dbReference>
<name>A0A5J5D445_9PERO</name>
<dbReference type="Gene3D" id="3.40.50.300">
    <property type="entry name" value="P-loop containing nucleotide triphosphate hydrolases"/>
    <property type="match status" value="1"/>
</dbReference>
<protein>
    <recommendedName>
        <fullName evidence="12">J domain-containing protein</fullName>
    </recommendedName>
</protein>
<evidence type="ECO:0000256" key="5">
    <source>
        <dbReference type="SAM" id="MobiDB-lite"/>
    </source>
</evidence>
<evidence type="ECO:0000313" key="10">
    <source>
        <dbReference type="EMBL" id="KAA8588817.1"/>
    </source>
</evidence>
<dbReference type="SUPFAM" id="SSF49899">
    <property type="entry name" value="Concanavalin A-like lectins/glucanases"/>
    <property type="match status" value="1"/>
</dbReference>
<dbReference type="InterPro" id="IPR027417">
    <property type="entry name" value="P-loop_NTPase"/>
</dbReference>
<evidence type="ECO:0000259" key="9">
    <source>
        <dbReference type="PROSITE" id="PS50800"/>
    </source>
</evidence>
<sequence>MKLTDIKKLKVAELRSRLEELGLDNKGLKAELLGRLWSALEARQSVKDGDEIQLQNDRSQTPSTPVENVDHCTQSSSPPRSADVPGRCHVKPDCIREYTDTATQTETDTGTGLPSLQQGSECVSDCVPAHQAEEREVEMQHGAAEDPGEDRRTLSSEEMGRGRAFYEFKEEIRYKRAKALQPPVDTEETEEEDEDKVRLDPYDRHLHFEVGPDWACGQPRFWARFPLLWSGCRLTHGVLQGRVSFEVRLERKLLTTQLQEQEDVAPYGLRVGWSMTNTSLLLGEDKFSFAYDGRGKKVSGGKEEEFGEPFSEGDIIGCYASFSTDGAVELSFHKNGRFMGDAFSLDASVLLGRPLFPHVLCKNCSVRFLLDPTASPWYPGPPGFIPLAALSAGQRVRTALPPTFRENCEMLLMVGLPGSGKSHWARTHMQQHPEKQYKLLGTEELLTCMISGGQGDHRLQQASQCLSDLIKMAAQTAGNYILDQSNILFSARRYKLQLFTGFRRRVVTVFPSADEWKRRLCLHQTSNREQIPETALLKLQVSCSLPEQQGDLMEELQYVELPQEQAQALLQEYKDEARRLLPPIPKQEKKKPRLHKKRPHPQGPPPAHRIQRTGLHELSAWSAGAGVIQSDTHQDRLSEGAQRNVHLQREDREPPRLCHSLAPPDQHHLTVVCTQDCTHTQRLSQQRQRITKLHLSMLTPLQAAQCSSTDTSESIMSHWMITHTAAALQSDRLSTDEGKVADSIIFNGNPVLSVETQTFSIMRLEAQLRLCQSCVWCCRSGLRQFSQSHAHRKAVNYYNLLGVNSDASLEEIKNAFFDKSKKLHPDSDPSNPALHSQFVELNEAYRVLSKDSSRKEYDFKIRHPGDGQAFRYASSHTSYRSSSGTQENLRYWEQFRQSQAREMPAEEWQKRRRRNFRLVGYCFITMLLSVGAHVVFFRKLEEVHYNFMDEKDRVITEIYNESKERARTNGFKKQTEILRQKHAEFLEKYNIRKDGEDK</sequence>
<dbReference type="Pfam" id="PF02037">
    <property type="entry name" value="SAP"/>
    <property type="match status" value="1"/>
</dbReference>
<dbReference type="GO" id="GO:0000380">
    <property type="term" value="P:alternative mRNA splicing, via spliceosome"/>
    <property type="evidence" value="ECO:0007669"/>
    <property type="project" value="TreeGrafter"/>
</dbReference>
<dbReference type="PROSITE" id="PS50800">
    <property type="entry name" value="SAP"/>
    <property type="match status" value="1"/>
</dbReference>
<evidence type="ECO:0000256" key="3">
    <source>
        <dbReference type="ARBA" id="ARBA00022553"/>
    </source>
</evidence>
<feature type="compositionally biased region" description="Basic residues" evidence="5">
    <location>
        <begin position="588"/>
        <end position="600"/>
    </location>
</feature>
<dbReference type="InterPro" id="IPR036361">
    <property type="entry name" value="SAP_dom_sf"/>
</dbReference>
<dbReference type="CDD" id="cd12884">
    <property type="entry name" value="SPRY_hnRNP"/>
    <property type="match status" value="1"/>
</dbReference>
<evidence type="ECO:0000256" key="4">
    <source>
        <dbReference type="ARBA" id="ARBA00023242"/>
    </source>
</evidence>
<reference evidence="10 11" key="1">
    <citation type="submission" date="2019-08" db="EMBL/GenBank/DDBJ databases">
        <title>A chromosome-level genome assembly, high-density linkage maps, and genome scans reveal the genomic architecture of hybrid incompatibilities underlying speciation via character displacement in darters (Percidae: Etheostominae).</title>
        <authorList>
            <person name="Moran R.L."/>
            <person name="Catchen J.M."/>
            <person name="Fuller R.C."/>
        </authorList>
    </citation>
    <scope>NUCLEOTIDE SEQUENCE [LARGE SCALE GENOMIC DNA]</scope>
    <source>
        <strain evidence="10">EspeVRDwgs_2016</strain>
        <tissue evidence="10">Muscle</tissue>
    </source>
</reference>
<dbReference type="SMART" id="SM00513">
    <property type="entry name" value="SAP"/>
    <property type="match status" value="1"/>
</dbReference>
<dbReference type="Pfam" id="PF00622">
    <property type="entry name" value="SPRY"/>
    <property type="match status" value="1"/>
</dbReference>
<dbReference type="InterPro" id="IPR003034">
    <property type="entry name" value="SAP_dom"/>
</dbReference>
<dbReference type="PRINTS" id="PR00625">
    <property type="entry name" value="JDOMAIN"/>
</dbReference>
<dbReference type="CDD" id="cd06257">
    <property type="entry name" value="DnaJ"/>
    <property type="match status" value="1"/>
</dbReference>
<evidence type="ECO:0000256" key="6">
    <source>
        <dbReference type="SAM" id="Phobius"/>
    </source>
</evidence>
<keyword evidence="4" id="KW-0539">Nucleus</keyword>
<dbReference type="InterPro" id="IPR001623">
    <property type="entry name" value="DnaJ_domain"/>
</dbReference>
<keyword evidence="3" id="KW-0597">Phosphoprotein</keyword>
<dbReference type="SUPFAM" id="SSF68906">
    <property type="entry name" value="SAP domain"/>
    <property type="match status" value="1"/>
</dbReference>
<dbReference type="SUPFAM" id="SSF52540">
    <property type="entry name" value="P-loop containing nucleoside triphosphate hydrolases"/>
    <property type="match status" value="1"/>
</dbReference>
<dbReference type="Proteomes" id="UP000327493">
    <property type="component" value="Chromosome 10"/>
</dbReference>
<dbReference type="InterPro" id="IPR013320">
    <property type="entry name" value="ConA-like_dom_sf"/>
</dbReference>
<keyword evidence="6" id="KW-0472">Membrane</keyword>
<evidence type="ECO:0000313" key="11">
    <source>
        <dbReference type="Proteomes" id="UP000327493"/>
    </source>
</evidence>
<dbReference type="PROSITE" id="PS50076">
    <property type="entry name" value="DNAJ_2"/>
    <property type="match status" value="1"/>
</dbReference>
<evidence type="ECO:0000256" key="1">
    <source>
        <dbReference type="ARBA" id="ARBA00004123"/>
    </source>
</evidence>
<feature type="region of interest" description="Disordered" evidence="5">
    <location>
        <begin position="134"/>
        <end position="157"/>
    </location>
</feature>
<dbReference type="EMBL" id="VOFY01000010">
    <property type="protein sequence ID" value="KAA8588817.1"/>
    <property type="molecule type" value="Genomic_DNA"/>
</dbReference>
<feature type="domain" description="J" evidence="7">
    <location>
        <begin position="796"/>
        <end position="861"/>
    </location>
</feature>
<dbReference type="GO" id="GO:0003723">
    <property type="term" value="F:RNA binding"/>
    <property type="evidence" value="ECO:0007669"/>
    <property type="project" value="TreeGrafter"/>
</dbReference>
<dbReference type="Pfam" id="PF00226">
    <property type="entry name" value="DnaJ"/>
    <property type="match status" value="1"/>
</dbReference>
<gene>
    <name evidence="10" type="ORF">FQN60_010162</name>
</gene>
<keyword evidence="6" id="KW-0812">Transmembrane</keyword>
<feature type="compositionally biased region" description="Polar residues" evidence="5">
    <location>
        <begin position="53"/>
        <end position="79"/>
    </location>
</feature>
<dbReference type="SUPFAM" id="SSF46565">
    <property type="entry name" value="Chaperone J-domain"/>
    <property type="match status" value="1"/>
</dbReference>
<keyword evidence="6" id="KW-1133">Transmembrane helix</keyword>
<dbReference type="InterPro" id="IPR035778">
    <property type="entry name" value="SPRY_hnRNP_U"/>
</dbReference>
<evidence type="ECO:0008006" key="12">
    <source>
        <dbReference type="Google" id="ProtNLM"/>
    </source>
</evidence>
<dbReference type="PANTHER" id="PTHR12381">
    <property type="entry name" value="HETEROGENEOUS NUCLEAR RIBONUCLEOPROTEIN U FAMILY MEMBER"/>
    <property type="match status" value="1"/>
</dbReference>
<comment type="caution">
    <text evidence="10">The sequence shown here is derived from an EMBL/GenBank/DDBJ whole genome shotgun (WGS) entry which is preliminary data.</text>
</comment>
<feature type="domain" description="B30.2/SPRY" evidence="8">
    <location>
        <begin position="176"/>
        <end position="377"/>
    </location>
</feature>
<evidence type="ECO:0000259" key="7">
    <source>
        <dbReference type="PROSITE" id="PS50076"/>
    </source>
</evidence>
<dbReference type="InterPro" id="IPR001870">
    <property type="entry name" value="B30.2/SPRY"/>
</dbReference>
<dbReference type="SMART" id="SM00271">
    <property type="entry name" value="DnaJ"/>
    <property type="match status" value="1"/>
</dbReference>
<dbReference type="PROSITE" id="PS50188">
    <property type="entry name" value="B302_SPRY"/>
    <property type="match status" value="1"/>
</dbReference>
<keyword evidence="2" id="KW-0488">Methylation</keyword>
<proteinExistence type="predicted"/>
<dbReference type="InterPro" id="IPR036869">
    <property type="entry name" value="J_dom_sf"/>
</dbReference>
<dbReference type="Gene3D" id="2.60.120.920">
    <property type="match status" value="1"/>
</dbReference>